<evidence type="ECO:0000256" key="1">
    <source>
        <dbReference type="SAM" id="SignalP"/>
    </source>
</evidence>
<evidence type="ECO:0000313" key="3">
    <source>
        <dbReference type="Proteomes" id="UP000036458"/>
    </source>
</evidence>
<dbReference type="AlphaFoldDB" id="A0A0H4W7I8"/>
<accession>A0A0H4W7I8</accession>
<evidence type="ECO:0008006" key="4">
    <source>
        <dbReference type="Google" id="ProtNLM"/>
    </source>
</evidence>
<organism evidence="2 3">
    <name type="scientific">Rufibacter radiotolerans</name>
    <dbReference type="NCBI Taxonomy" id="1379910"/>
    <lineage>
        <taxon>Bacteria</taxon>
        <taxon>Pseudomonadati</taxon>
        <taxon>Bacteroidota</taxon>
        <taxon>Cytophagia</taxon>
        <taxon>Cytophagales</taxon>
        <taxon>Hymenobacteraceae</taxon>
        <taxon>Rufibacter</taxon>
    </lineage>
</organism>
<keyword evidence="1" id="KW-0732">Signal</keyword>
<dbReference type="KEGG" id="ruf:TH63_13490"/>
<name>A0A0H4W7I8_9BACT</name>
<protein>
    <recommendedName>
        <fullName evidence="4">Lipoprotein</fullName>
    </recommendedName>
</protein>
<dbReference type="Proteomes" id="UP000036458">
    <property type="component" value="Chromosome"/>
</dbReference>
<reference evidence="2 3" key="1">
    <citation type="submission" date="2015-01" db="EMBL/GenBank/DDBJ databases">
        <title>Rufibacter sp./DG31D/ whole genome sequencing.</title>
        <authorList>
            <person name="Kim M.K."/>
            <person name="Srinivasan S."/>
            <person name="Lee J.-J."/>
        </authorList>
    </citation>
    <scope>NUCLEOTIDE SEQUENCE [LARGE SCALE GENOMIC DNA]</scope>
    <source>
        <strain evidence="2 3">DG31D</strain>
    </source>
</reference>
<dbReference type="RefSeq" id="WP_048921400.1">
    <property type="nucleotide sequence ID" value="NZ_CP010777.1"/>
</dbReference>
<gene>
    <name evidence="2" type="ORF">TH63_13490</name>
</gene>
<feature type="signal peptide" evidence="1">
    <location>
        <begin position="1"/>
        <end position="18"/>
    </location>
</feature>
<dbReference type="EMBL" id="CP010777">
    <property type="protein sequence ID" value="AKQ46406.1"/>
    <property type="molecule type" value="Genomic_DNA"/>
</dbReference>
<proteinExistence type="predicted"/>
<dbReference type="PATRIC" id="fig|1379910.4.peg.2929"/>
<keyword evidence="3" id="KW-1185">Reference proteome</keyword>
<sequence length="160" mass="18428">MKKILIFVITLFILNACSNPVDQQIRFQVNKKPFSLQLREENFLNADGIINRIISINYPDNTSKEFTAHTAHYSDNLVFKKIETQVNSYLIAEDKTGYTVWDLKKKKIAAQHYGLDVNKTVDSLSNNASDFMTRTALSNKEWAKILKLKKLTKTQITNLE</sequence>
<feature type="chain" id="PRO_5005212593" description="Lipoprotein" evidence="1">
    <location>
        <begin position="19"/>
        <end position="160"/>
    </location>
</feature>
<evidence type="ECO:0000313" key="2">
    <source>
        <dbReference type="EMBL" id="AKQ46406.1"/>
    </source>
</evidence>